<name>A0A5K3FPG8_MESCO</name>
<reference evidence="2" key="1">
    <citation type="submission" date="2019-11" db="UniProtKB">
        <authorList>
            <consortium name="WormBaseParasite"/>
        </authorList>
    </citation>
    <scope>IDENTIFICATION</scope>
</reference>
<feature type="signal peptide" evidence="1">
    <location>
        <begin position="1"/>
        <end position="16"/>
    </location>
</feature>
<dbReference type="AlphaFoldDB" id="A0A5K3FPG8"/>
<protein>
    <submittedName>
        <fullName evidence="2">Secreted protein</fullName>
    </submittedName>
</protein>
<proteinExistence type="predicted"/>
<keyword evidence="1" id="KW-0732">Signal</keyword>
<evidence type="ECO:0000256" key="1">
    <source>
        <dbReference type="SAM" id="SignalP"/>
    </source>
</evidence>
<sequence>MLKLLSLLMLTWHVLAEVPTDEDRKAIVECHTKLCEHVDPPASNMFLVIYLIEMENFAVKFFAACRPLSTREPFQGTIKLLMQGLLEKSHRMLLHADLNLKDQWYEAYDKGVLALFDLVPFVTQVLRGAQADIASRPPSP</sequence>
<feature type="chain" id="PRO_5024310685" evidence="1">
    <location>
        <begin position="17"/>
        <end position="140"/>
    </location>
</feature>
<organism evidence="2">
    <name type="scientific">Mesocestoides corti</name>
    <name type="common">Flatworm</name>
    <dbReference type="NCBI Taxonomy" id="53468"/>
    <lineage>
        <taxon>Eukaryota</taxon>
        <taxon>Metazoa</taxon>
        <taxon>Spiralia</taxon>
        <taxon>Lophotrochozoa</taxon>
        <taxon>Platyhelminthes</taxon>
        <taxon>Cestoda</taxon>
        <taxon>Eucestoda</taxon>
        <taxon>Cyclophyllidea</taxon>
        <taxon>Mesocestoididae</taxon>
        <taxon>Mesocestoides</taxon>
    </lineage>
</organism>
<dbReference type="WBParaSite" id="MCU_008926-RA">
    <property type="protein sequence ID" value="MCU_008926-RA"/>
    <property type="gene ID" value="MCU_008926"/>
</dbReference>
<accession>A0A5K3FPG8</accession>
<dbReference type="Gene3D" id="1.25.40.180">
    <property type="match status" value="1"/>
</dbReference>
<evidence type="ECO:0000313" key="2">
    <source>
        <dbReference type="WBParaSite" id="MCU_008926-RA"/>
    </source>
</evidence>